<evidence type="ECO:0000313" key="3">
    <source>
        <dbReference type="Proteomes" id="UP000640052"/>
    </source>
</evidence>
<feature type="chain" id="PRO_5037885876" description="CBM2 domain-containing protein" evidence="1">
    <location>
        <begin position="35"/>
        <end position="367"/>
    </location>
</feature>
<evidence type="ECO:0000256" key="1">
    <source>
        <dbReference type="SAM" id="SignalP"/>
    </source>
</evidence>
<evidence type="ECO:0008006" key="4">
    <source>
        <dbReference type="Google" id="ProtNLM"/>
    </source>
</evidence>
<keyword evidence="1" id="KW-0732">Signal</keyword>
<dbReference type="Proteomes" id="UP000640052">
    <property type="component" value="Unassembled WGS sequence"/>
</dbReference>
<organism evidence="2 3">
    <name type="scientific">Acrocarpospora phusangensis</name>
    <dbReference type="NCBI Taxonomy" id="1070424"/>
    <lineage>
        <taxon>Bacteria</taxon>
        <taxon>Bacillati</taxon>
        <taxon>Actinomycetota</taxon>
        <taxon>Actinomycetes</taxon>
        <taxon>Streptosporangiales</taxon>
        <taxon>Streptosporangiaceae</taxon>
        <taxon>Acrocarpospora</taxon>
    </lineage>
</organism>
<reference evidence="2" key="1">
    <citation type="submission" date="2021-01" db="EMBL/GenBank/DDBJ databases">
        <title>Whole genome shotgun sequence of Acrocarpospora phusangensis NBRC 108782.</title>
        <authorList>
            <person name="Komaki H."/>
            <person name="Tamura T."/>
        </authorList>
    </citation>
    <scope>NUCLEOTIDE SEQUENCE</scope>
    <source>
        <strain evidence="2">NBRC 108782</strain>
    </source>
</reference>
<proteinExistence type="predicted"/>
<protein>
    <recommendedName>
        <fullName evidence="4">CBM2 domain-containing protein</fullName>
    </recommendedName>
</protein>
<gene>
    <name evidence="2" type="ORF">Aph01nite_32980</name>
</gene>
<dbReference type="EMBL" id="BOOA01000024">
    <property type="protein sequence ID" value="GIH24988.1"/>
    <property type="molecule type" value="Genomic_DNA"/>
</dbReference>
<keyword evidence="3" id="KW-1185">Reference proteome</keyword>
<accession>A0A919QCN9</accession>
<evidence type="ECO:0000313" key="2">
    <source>
        <dbReference type="EMBL" id="GIH24988.1"/>
    </source>
</evidence>
<feature type="signal peptide" evidence="1">
    <location>
        <begin position="1"/>
        <end position="34"/>
    </location>
</feature>
<sequence length="367" mass="38398">MSQIRLTLRRILVTLVSALLVLTGLATLTAPAQAAVPNRWGFALVDIPSGIPDPNHQAGSWPAGFNVSVTPGVVGQTFVRFPQIASGGGVVHVTAVVNTAAWCQVEAWTPVGVDELVTVRCYRFGGVPGFVPFTVMYETSSGPLPAGTHGFGYVAYNGAAITASYNSVLGANTVVPTGVGVWTVTLNGLGAPAPAGNLQVTSVNPGAPARCKVGAWSPGAVAQTVQVRCHDGVNTPFNTGWNLTYQRERAITGGAIPPKNFAYTFDVNPANPGPYAPVPVGINYNSQAGVNTVQTAGVPGLRMVIFPRVGVLRDHVQATAFGSGPEYCNLQATWVTSGSQAFVRNVSCWNATTRVDRQSLVTYTSQF</sequence>
<dbReference type="AlphaFoldDB" id="A0A919QCN9"/>
<dbReference type="RefSeq" id="WP_204041724.1">
    <property type="nucleotide sequence ID" value="NZ_BOOA01000024.1"/>
</dbReference>
<name>A0A919QCN9_9ACTN</name>
<comment type="caution">
    <text evidence="2">The sequence shown here is derived from an EMBL/GenBank/DDBJ whole genome shotgun (WGS) entry which is preliminary data.</text>
</comment>